<dbReference type="RefSeq" id="WP_037284583.1">
    <property type="nucleotide sequence ID" value="NZ_JEOB01000001.1"/>
</dbReference>
<evidence type="ECO:0000313" key="3">
    <source>
        <dbReference type="Proteomes" id="UP000021369"/>
    </source>
</evidence>
<evidence type="ECO:0000313" key="1">
    <source>
        <dbReference type="EMBL" id="EXM38185.1"/>
    </source>
</evidence>
<dbReference type="EMBL" id="JEOB01000004">
    <property type="protein sequence ID" value="EXM38185.1"/>
    <property type="molecule type" value="Genomic_DNA"/>
</dbReference>
<organism evidence="1 3">
    <name type="scientific">Ruminococcus albus SY3</name>
    <dbReference type="NCBI Taxonomy" id="1341156"/>
    <lineage>
        <taxon>Bacteria</taxon>
        <taxon>Bacillati</taxon>
        <taxon>Bacillota</taxon>
        <taxon>Clostridia</taxon>
        <taxon>Eubacteriales</taxon>
        <taxon>Oscillospiraceae</taxon>
        <taxon>Ruminococcus</taxon>
    </lineage>
</organism>
<proteinExistence type="predicted"/>
<accession>A0A011WMD8</accession>
<gene>
    <name evidence="2" type="ORF">RASY3_01665</name>
    <name evidence="1" type="ORF">RASY3_18095</name>
</gene>
<sequence length="125" mass="14139">MIATDEDALICDLAETYHIYDYRSLSPRMAAIFSCGLRDNSRIKLAMSDTRYPLETIISVLTFDAVNWLRWAQSKSAQDGGDPPERIYDKLFGHGDNDNKDSDVVTFDSPEEFEAARRKIIEGGI</sequence>
<dbReference type="AlphaFoldDB" id="A0A011WMD8"/>
<protein>
    <submittedName>
        <fullName evidence="1">Uncharacterized protein</fullName>
    </submittedName>
</protein>
<reference evidence="1 3" key="1">
    <citation type="submission" date="2013-06" db="EMBL/GenBank/DDBJ databases">
        <title>Rumen cellulosomics: divergent fiber-degrading strategies revealed by comparative genome-wide analysis of six Ruminococcal strains.</title>
        <authorList>
            <person name="Dassa B."/>
            <person name="Borovok I."/>
            <person name="Lamed R."/>
            <person name="Flint H."/>
            <person name="Yeoman C.J."/>
            <person name="White B."/>
            <person name="Bayer E.A."/>
        </authorList>
    </citation>
    <scope>NUCLEOTIDE SEQUENCE [LARGE SCALE GENOMIC DNA]</scope>
    <source>
        <strain evidence="1 3">SY3</strain>
    </source>
</reference>
<dbReference type="OrthoDB" id="1655904at2"/>
<evidence type="ECO:0000313" key="2">
    <source>
        <dbReference type="EMBL" id="EXM40566.1"/>
    </source>
</evidence>
<dbReference type="InterPro" id="IPR035286">
    <property type="entry name" value="DUF5361"/>
</dbReference>
<dbReference type="PATRIC" id="fig|1341156.4.peg.3218"/>
<name>A0A011WMD8_RUMAL</name>
<keyword evidence="3" id="KW-1185">Reference proteome</keyword>
<dbReference type="EMBL" id="JEOB01000001">
    <property type="protein sequence ID" value="EXM40566.1"/>
    <property type="molecule type" value="Genomic_DNA"/>
</dbReference>
<comment type="caution">
    <text evidence="1">The sequence shown here is derived from an EMBL/GenBank/DDBJ whole genome shotgun (WGS) entry which is preliminary data.</text>
</comment>
<dbReference type="Proteomes" id="UP000021369">
    <property type="component" value="Unassembled WGS sequence"/>
</dbReference>
<dbReference type="Pfam" id="PF17318">
    <property type="entry name" value="DUF5361"/>
    <property type="match status" value="1"/>
</dbReference>